<dbReference type="PANTHER" id="PTHR12442">
    <property type="entry name" value="DYNEIN INTERMEDIATE CHAIN"/>
    <property type="match status" value="1"/>
</dbReference>
<keyword evidence="1" id="KW-0963">Cytoplasm</keyword>
<evidence type="ECO:0000313" key="4">
    <source>
        <dbReference type="EMBL" id="KAJ3599275.1"/>
    </source>
</evidence>
<dbReference type="InterPro" id="IPR050687">
    <property type="entry name" value="Dynein_IC"/>
</dbReference>
<dbReference type="PANTHER" id="PTHR12442:SF5">
    <property type="entry name" value="DYNEIN AXONEMAL INTERMEDIATE CHAIN 3"/>
    <property type="match status" value="1"/>
</dbReference>
<proteinExistence type="predicted"/>
<dbReference type="EMBL" id="JANIIK010000048">
    <property type="protein sequence ID" value="KAJ3599275.1"/>
    <property type="molecule type" value="Genomic_DNA"/>
</dbReference>
<dbReference type="SUPFAM" id="SSF50978">
    <property type="entry name" value="WD40 repeat-like"/>
    <property type="match status" value="1"/>
</dbReference>
<evidence type="ECO:0000256" key="3">
    <source>
        <dbReference type="ARBA" id="ARBA00022737"/>
    </source>
</evidence>
<dbReference type="GO" id="GO:0036159">
    <property type="term" value="P:inner dynein arm assembly"/>
    <property type="evidence" value="ECO:0007669"/>
    <property type="project" value="TreeGrafter"/>
</dbReference>
<reference evidence="4" key="1">
    <citation type="submission" date="2022-07" db="EMBL/GenBank/DDBJ databases">
        <title>Chromosome-level genome of Muraenolepis orangiensis.</title>
        <authorList>
            <person name="Kim J."/>
        </authorList>
    </citation>
    <scope>NUCLEOTIDE SEQUENCE</scope>
    <source>
        <strain evidence="4">KU_S4_2022</strain>
        <tissue evidence="4">Muscle</tissue>
    </source>
</reference>
<dbReference type="AlphaFoldDB" id="A0A9Q0IIH5"/>
<name>A0A9Q0IIH5_9TELE</name>
<keyword evidence="5" id="KW-1185">Reference proteome</keyword>
<keyword evidence="2" id="KW-0853">WD repeat</keyword>
<dbReference type="OrthoDB" id="6619788at2759"/>
<protein>
    <recommendedName>
        <fullName evidence="6">WD repeat-containing protein 63</fullName>
    </recommendedName>
</protein>
<evidence type="ECO:0000256" key="2">
    <source>
        <dbReference type="ARBA" id="ARBA00022574"/>
    </source>
</evidence>
<dbReference type="GO" id="GO:0060294">
    <property type="term" value="P:cilium movement involved in cell motility"/>
    <property type="evidence" value="ECO:0007669"/>
    <property type="project" value="TreeGrafter"/>
</dbReference>
<keyword evidence="3" id="KW-0677">Repeat</keyword>
<dbReference type="GO" id="GO:0036156">
    <property type="term" value="C:inner dynein arm"/>
    <property type="evidence" value="ECO:0007669"/>
    <property type="project" value="TreeGrafter"/>
</dbReference>
<comment type="caution">
    <text evidence="4">The sequence shown here is derived from an EMBL/GenBank/DDBJ whole genome shotgun (WGS) entry which is preliminary data.</text>
</comment>
<dbReference type="Proteomes" id="UP001148018">
    <property type="component" value="Unassembled WGS sequence"/>
</dbReference>
<organism evidence="4 5">
    <name type="scientific">Muraenolepis orangiensis</name>
    <name type="common">Patagonian moray cod</name>
    <dbReference type="NCBI Taxonomy" id="630683"/>
    <lineage>
        <taxon>Eukaryota</taxon>
        <taxon>Metazoa</taxon>
        <taxon>Chordata</taxon>
        <taxon>Craniata</taxon>
        <taxon>Vertebrata</taxon>
        <taxon>Euteleostomi</taxon>
        <taxon>Actinopterygii</taxon>
        <taxon>Neopterygii</taxon>
        <taxon>Teleostei</taxon>
        <taxon>Neoteleostei</taxon>
        <taxon>Acanthomorphata</taxon>
        <taxon>Zeiogadaria</taxon>
        <taxon>Gadariae</taxon>
        <taxon>Gadiformes</taxon>
        <taxon>Muraenolepidoidei</taxon>
        <taxon>Muraenolepididae</taxon>
        <taxon>Muraenolepis</taxon>
    </lineage>
</organism>
<sequence length="507" mass="57891">MVTNRRGGAGRGLEAPPDGIVPLVLTSATQELFGCRADEDLTEDRPHKLLSREEVVRDMKTRAAVSDFSPVKQQVLDYPEDEILLVFDREFTYGQSFYLVLTPDAKQRILHSPEPQAWIPLGSEVEIEEASSKLSGDKLRYRFSRRRRELGAAVRFSDSVVDVHKYVSYEEEKMSLQRTERSWGVQAIPQLLNRSAQTQWRYPKTMCTQYEPRELSVEEQREDFHSERMREFLNSVAPRVLEALQQSLIAELFVEDWRSLGGDVVGKVDLHLKEYQSFTDLNYSKDKTISHMCWHPSINGIVAVAMVERASLEERIDNSTKLLLKPPLILFWSFSDPINPQVVLWDVSGHAQRLQGTAGGRSHSLSTPPFDLEEKRQNEVPVVRYCAVSAIENGHKAPITDIQWLPETFEVTRMGVPVVNSSTTCVQLVTCAPNCSVMFWDIRGQRAGLQPDRKQRVEGFSEPETFSHLNLTWNPLVKVSLPRTDSTGFPFNPLKFSLQYNTRDRHA</sequence>
<evidence type="ECO:0000256" key="1">
    <source>
        <dbReference type="ARBA" id="ARBA00022490"/>
    </source>
</evidence>
<evidence type="ECO:0008006" key="6">
    <source>
        <dbReference type="Google" id="ProtNLM"/>
    </source>
</evidence>
<accession>A0A9Q0IIH5</accession>
<dbReference type="InterPro" id="IPR036322">
    <property type="entry name" value="WD40_repeat_dom_sf"/>
</dbReference>
<evidence type="ECO:0000313" key="5">
    <source>
        <dbReference type="Proteomes" id="UP001148018"/>
    </source>
</evidence>
<dbReference type="GO" id="GO:0045504">
    <property type="term" value="F:dynein heavy chain binding"/>
    <property type="evidence" value="ECO:0007669"/>
    <property type="project" value="TreeGrafter"/>
</dbReference>
<feature type="non-terminal residue" evidence="4">
    <location>
        <position position="1"/>
    </location>
</feature>
<dbReference type="GO" id="GO:0045503">
    <property type="term" value="F:dynein light chain binding"/>
    <property type="evidence" value="ECO:0007669"/>
    <property type="project" value="TreeGrafter"/>
</dbReference>
<gene>
    <name evidence="4" type="ORF">NHX12_033238</name>
</gene>